<accession>A0A7C5VH25</accession>
<comment type="caution">
    <text evidence="1">The sequence shown here is derived from an EMBL/GenBank/DDBJ whole genome shotgun (WGS) entry which is preliminary data.</text>
</comment>
<sequence length="150" mass="17941">MPLWKAARCLWRRLTSRGSWKVELSPEFDEALQRLEKRFEEHPEALGALREALRDLVRSLEKRGDHPHLAPEYLNKGLPPGWELLKYRGVLRTPVPHSSDRHLRVILVRDRERRWIYLWMPYTHSDFNRPRDSLIKGFLKNAIRNRQEGS</sequence>
<name>A0A7C5VH25_9DEIN</name>
<protein>
    <submittedName>
        <fullName evidence="1">Uncharacterized protein</fullName>
    </submittedName>
</protein>
<dbReference type="AlphaFoldDB" id="A0A7C5VH25"/>
<proteinExistence type="predicted"/>
<organism evidence="1">
    <name type="scientific">Thermus caliditerrae</name>
    <dbReference type="NCBI Taxonomy" id="1330700"/>
    <lineage>
        <taxon>Bacteria</taxon>
        <taxon>Thermotogati</taxon>
        <taxon>Deinococcota</taxon>
        <taxon>Deinococci</taxon>
        <taxon>Thermales</taxon>
        <taxon>Thermaceae</taxon>
        <taxon>Thermus</taxon>
    </lineage>
</organism>
<evidence type="ECO:0000313" key="1">
    <source>
        <dbReference type="EMBL" id="HHM68370.1"/>
    </source>
</evidence>
<reference evidence="1" key="1">
    <citation type="journal article" date="2020" name="mSystems">
        <title>Genome- and Community-Level Interaction Insights into Carbon Utilization and Element Cycling Functions of Hydrothermarchaeota in Hydrothermal Sediment.</title>
        <authorList>
            <person name="Zhou Z."/>
            <person name="Liu Y."/>
            <person name="Xu W."/>
            <person name="Pan J."/>
            <person name="Luo Z.H."/>
            <person name="Li M."/>
        </authorList>
    </citation>
    <scope>NUCLEOTIDE SEQUENCE [LARGE SCALE GENOMIC DNA]</scope>
    <source>
        <strain evidence="1">SpSt-1071</strain>
    </source>
</reference>
<dbReference type="EMBL" id="DRXE01000241">
    <property type="protein sequence ID" value="HHM68370.1"/>
    <property type="molecule type" value="Genomic_DNA"/>
</dbReference>
<gene>
    <name evidence="1" type="ORF">ENM28_06680</name>
</gene>